<reference evidence="3 4" key="1">
    <citation type="submission" date="2023-02" db="EMBL/GenBank/DDBJ databases">
        <title>Genome Sequence of L. cardiaca H63T.</title>
        <authorList>
            <person name="Lopez A.E."/>
            <person name="Cianciotto N.P."/>
        </authorList>
    </citation>
    <scope>NUCLEOTIDE SEQUENCE [LARGE SCALE GENOMIC DNA]</scope>
    <source>
        <strain evidence="3 4">H63</strain>
    </source>
</reference>
<sequence>MEAKKSHTTASSKAHNFNSTSSKNLRESHLGEATNDFINDGKRVANELYEEGRNRIYEVQNNIKDYSSKVADKVYERPITSLLIAGGIGYILSALFHRR</sequence>
<protein>
    <recommendedName>
        <fullName evidence="5">DUF883 domain-containing protein</fullName>
    </recommendedName>
</protein>
<feature type="region of interest" description="Disordered" evidence="1">
    <location>
        <begin position="1"/>
        <end position="33"/>
    </location>
</feature>
<name>A0ABY8AUH0_9GAMM</name>
<proteinExistence type="predicted"/>
<keyword evidence="2" id="KW-0812">Transmembrane</keyword>
<organism evidence="3 4">
    <name type="scientific">Legionella cardiaca</name>
    <dbReference type="NCBI Taxonomy" id="1071983"/>
    <lineage>
        <taxon>Bacteria</taxon>
        <taxon>Pseudomonadati</taxon>
        <taxon>Pseudomonadota</taxon>
        <taxon>Gammaproteobacteria</taxon>
        <taxon>Legionellales</taxon>
        <taxon>Legionellaceae</taxon>
        <taxon>Legionella</taxon>
    </lineage>
</organism>
<evidence type="ECO:0000313" key="3">
    <source>
        <dbReference type="EMBL" id="WED44228.1"/>
    </source>
</evidence>
<evidence type="ECO:0000313" key="4">
    <source>
        <dbReference type="Proteomes" id="UP001222087"/>
    </source>
</evidence>
<evidence type="ECO:0008006" key="5">
    <source>
        <dbReference type="Google" id="ProtNLM"/>
    </source>
</evidence>
<keyword evidence="2" id="KW-1133">Transmembrane helix</keyword>
<evidence type="ECO:0000256" key="1">
    <source>
        <dbReference type="SAM" id="MobiDB-lite"/>
    </source>
</evidence>
<feature type="compositionally biased region" description="Polar residues" evidence="1">
    <location>
        <begin position="8"/>
        <end position="23"/>
    </location>
</feature>
<dbReference type="EMBL" id="CP119078">
    <property type="protein sequence ID" value="WED44228.1"/>
    <property type="molecule type" value="Genomic_DNA"/>
</dbReference>
<gene>
    <name evidence="3" type="ORF">PXX05_05425</name>
</gene>
<dbReference type="Proteomes" id="UP001222087">
    <property type="component" value="Chromosome"/>
</dbReference>
<keyword evidence="2" id="KW-0472">Membrane</keyword>
<dbReference type="RefSeq" id="WP_275090044.1">
    <property type="nucleotide sequence ID" value="NZ_CP119078.1"/>
</dbReference>
<feature type="transmembrane region" description="Helical" evidence="2">
    <location>
        <begin position="79"/>
        <end position="96"/>
    </location>
</feature>
<keyword evidence="4" id="KW-1185">Reference proteome</keyword>
<evidence type="ECO:0000256" key="2">
    <source>
        <dbReference type="SAM" id="Phobius"/>
    </source>
</evidence>
<accession>A0ABY8AUH0</accession>